<accession>A0A813MBM4</accession>
<evidence type="ECO:0000313" key="9">
    <source>
        <dbReference type="EMBL" id="CAF0716795.1"/>
    </source>
</evidence>
<feature type="binding site" evidence="7">
    <location>
        <position position="36"/>
    </location>
    <ligand>
        <name>ATP</name>
        <dbReference type="ChEBI" id="CHEBI:30616"/>
    </ligand>
</feature>
<evidence type="ECO:0000256" key="6">
    <source>
        <dbReference type="ARBA" id="ARBA00022840"/>
    </source>
</evidence>
<dbReference type="Proteomes" id="UP000663879">
    <property type="component" value="Unassembled WGS sequence"/>
</dbReference>
<keyword evidence="2" id="KW-0723">Serine/threonine-protein kinase</keyword>
<dbReference type="Pfam" id="PF00069">
    <property type="entry name" value="Pkinase"/>
    <property type="match status" value="1"/>
</dbReference>
<feature type="domain" description="Protein kinase" evidence="8">
    <location>
        <begin position="9"/>
        <end position="131"/>
    </location>
</feature>
<sequence>MDNNEQFKFKILSYLGSGTYAQVKKVEYNNQIVAAKIYETKDEMKTKEFKAELKSLKSLSHPNIIKVFASGTYNDSQASFNCLLIEFADMGSLYNVLHEYKYDYTINHAISWLTQISDAVNYLHTLTPKPT</sequence>
<dbReference type="InterPro" id="IPR011009">
    <property type="entry name" value="Kinase-like_dom_sf"/>
</dbReference>
<organism evidence="9 10">
    <name type="scientific">Brachionus calyciflorus</name>
    <dbReference type="NCBI Taxonomy" id="104777"/>
    <lineage>
        <taxon>Eukaryota</taxon>
        <taxon>Metazoa</taxon>
        <taxon>Spiralia</taxon>
        <taxon>Gnathifera</taxon>
        <taxon>Rotifera</taxon>
        <taxon>Eurotatoria</taxon>
        <taxon>Monogononta</taxon>
        <taxon>Pseudotrocha</taxon>
        <taxon>Ploima</taxon>
        <taxon>Brachionidae</taxon>
        <taxon>Brachionus</taxon>
    </lineage>
</organism>
<gene>
    <name evidence="9" type="ORF">OXX778_LOCUS1739</name>
</gene>
<dbReference type="PROSITE" id="PS50011">
    <property type="entry name" value="PROTEIN_KINASE_DOM"/>
    <property type="match status" value="1"/>
</dbReference>
<proteinExistence type="inferred from homology"/>
<dbReference type="SUPFAM" id="SSF56112">
    <property type="entry name" value="Protein kinase-like (PK-like)"/>
    <property type="match status" value="1"/>
</dbReference>
<keyword evidence="4 7" id="KW-0547">Nucleotide-binding</keyword>
<dbReference type="PROSITE" id="PS00107">
    <property type="entry name" value="PROTEIN_KINASE_ATP"/>
    <property type="match status" value="1"/>
</dbReference>
<dbReference type="SMART" id="SM00220">
    <property type="entry name" value="S_TKc"/>
    <property type="match status" value="1"/>
</dbReference>
<dbReference type="GO" id="GO:0043123">
    <property type="term" value="P:positive regulation of canonical NF-kappaB signal transduction"/>
    <property type="evidence" value="ECO:0007669"/>
    <property type="project" value="TreeGrafter"/>
</dbReference>
<dbReference type="OrthoDB" id="10261027at2759"/>
<evidence type="ECO:0000259" key="8">
    <source>
        <dbReference type="PROSITE" id="PS50011"/>
    </source>
</evidence>
<dbReference type="GO" id="GO:0005524">
    <property type="term" value="F:ATP binding"/>
    <property type="evidence" value="ECO:0007669"/>
    <property type="project" value="UniProtKB-UniRule"/>
</dbReference>
<evidence type="ECO:0000256" key="7">
    <source>
        <dbReference type="PROSITE-ProRule" id="PRU10141"/>
    </source>
</evidence>
<protein>
    <recommendedName>
        <fullName evidence="8">Protein kinase domain-containing protein</fullName>
    </recommendedName>
</protein>
<dbReference type="PANTHER" id="PTHR46716">
    <property type="entry name" value="MITOGEN-ACTIVATED PROTEIN KINASE KINASE KINASE 7"/>
    <property type="match status" value="1"/>
</dbReference>
<dbReference type="GO" id="GO:0007254">
    <property type="term" value="P:JNK cascade"/>
    <property type="evidence" value="ECO:0007669"/>
    <property type="project" value="TreeGrafter"/>
</dbReference>
<evidence type="ECO:0000256" key="5">
    <source>
        <dbReference type="ARBA" id="ARBA00022777"/>
    </source>
</evidence>
<reference evidence="9" key="1">
    <citation type="submission" date="2021-02" db="EMBL/GenBank/DDBJ databases">
        <authorList>
            <person name="Nowell W R."/>
        </authorList>
    </citation>
    <scope>NUCLEOTIDE SEQUENCE</scope>
    <source>
        <strain evidence="9">Ploen Becks lab</strain>
    </source>
</reference>
<evidence type="ECO:0000256" key="1">
    <source>
        <dbReference type="ARBA" id="ARBA00006529"/>
    </source>
</evidence>
<evidence type="ECO:0000256" key="4">
    <source>
        <dbReference type="ARBA" id="ARBA00022741"/>
    </source>
</evidence>
<keyword evidence="6 7" id="KW-0067">ATP-binding</keyword>
<feature type="non-terminal residue" evidence="9">
    <location>
        <position position="1"/>
    </location>
</feature>
<evidence type="ECO:0000256" key="3">
    <source>
        <dbReference type="ARBA" id="ARBA00022679"/>
    </source>
</evidence>
<dbReference type="PANTHER" id="PTHR46716:SF1">
    <property type="entry name" value="MITOGEN-ACTIVATED PROTEIN KINASE KINASE KINASE 7"/>
    <property type="match status" value="1"/>
</dbReference>
<dbReference type="GO" id="GO:0006955">
    <property type="term" value="P:immune response"/>
    <property type="evidence" value="ECO:0007669"/>
    <property type="project" value="TreeGrafter"/>
</dbReference>
<name>A0A813MBM4_9BILA</name>
<dbReference type="EMBL" id="CAJNOC010000120">
    <property type="protein sequence ID" value="CAF0716795.1"/>
    <property type="molecule type" value="Genomic_DNA"/>
</dbReference>
<dbReference type="InterPro" id="IPR000719">
    <property type="entry name" value="Prot_kinase_dom"/>
</dbReference>
<keyword evidence="10" id="KW-1185">Reference proteome</keyword>
<dbReference type="GO" id="GO:0004709">
    <property type="term" value="F:MAP kinase kinase kinase activity"/>
    <property type="evidence" value="ECO:0007669"/>
    <property type="project" value="TreeGrafter"/>
</dbReference>
<dbReference type="InterPro" id="IPR017441">
    <property type="entry name" value="Protein_kinase_ATP_BS"/>
</dbReference>
<dbReference type="AlphaFoldDB" id="A0A813MBM4"/>
<evidence type="ECO:0000313" key="10">
    <source>
        <dbReference type="Proteomes" id="UP000663879"/>
    </source>
</evidence>
<comment type="caution">
    <text evidence="9">The sequence shown here is derived from an EMBL/GenBank/DDBJ whole genome shotgun (WGS) entry which is preliminary data.</text>
</comment>
<evidence type="ECO:0000256" key="2">
    <source>
        <dbReference type="ARBA" id="ARBA00022527"/>
    </source>
</evidence>
<keyword evidence="5" id="KW-0418">Kinase</keyword>
<keyword evidence="3" id="KW-0808">Transferase</keyword>
<dbReference type="Gene3D" id="1.10.510.10">
    <property type="entry name" value="Transferase(Phosphotransferase) domain 1"/>
    <property type="match status" value="1"/>
</dbReference>
<comment type="similarity">
    <text evidence="1">Belongs to the protein kinase superfamily. STE Ser/Thr protein kinase family. MAP kinase kinase kinase subfamily.</text>
</comment>